<dbReference type="Proteomes" id="UP000760860">
    <property type="component" value="Unassembled WGS sequence"/>
</dbReference>
<dbReference type="EMBL" id="RCMV01000460">
    <property type="protein sequence ID" value="KAG3216847.1"/>
    <property type="molecule type" value="Genomic_DNA"/>
</dbReference>
<evidence type="ECO:0000313" key="6">
    <source>
        <dbReference type="EMBL" id="RAW37775.1"/>
    </source>
</evidence>
<dbReference type="OrthoDB" id="88921at2759"/>
<dbReference type="VEuPathDB" id="FungiDB:PC110_g5979"/>
<reference evidence="6 7" key="1">
    <citation type="submission" date="2018-01" db="EMBL/GenBank/DDBJ databases">
        <title>Draft genome of the strawberry crown rot pathogen Phytophthora cactorum.</title>
        <authorList>
            <person name="Armitage A.D."/>
            <person name="Lysoe E."/>
            <person name="Nellist C.F."/>
            <person name="Harrison R.J."/>
            <person name="Brurberg M.B."/>
        </authorList>
    </citation>
    <scope>NUCLEOTIDE SEQUENCE [LARGE SCALE GENOMIC DNA]</scope>
    <source>
        <strain evidence="6 7">10300</strain>
    </source>
</reference>
<protein>
    <submittedName>
        <fullName evidence="6">Uncharacterized protein</fullName>
    </submittedName>
</protein>
<evidence type="ECO:0000313" key="3">
    <source>
        <dbReference type="EMBL" id="KAG2933414.1"/>
    </source>
</evidence>
<reference evidence="1" key="2">
    <citation type="submission" date="2018-10" db="EMBL/GenBank/DDBJ databases">
        <title>Effector identification in a new, highly contiguous assembly of the strawberry crown rot pathogen Phytophthora cactorum.</title>
        <authorList>
            <person name="Armitage A.D."/>
            <person name="Nellist C.F."/>
            <person name="Bates H."/>
            <person name="Vickerstaff R.J."/>
            <person name="Harrison R.J."/>
        </authorList>
    </citation>
    <scope>NUCLEOTIDE SEQUENCE</scope>
    <source>
        <strain evidence="1">15-7</strain>
        <strain evidence="2">4032</strain>
        <strain evidence="3">4040</strain>
        <strain evidence="4">P415</strain>
        <strain evidence="5">P421</strain>
    </source>
</reference>
<dbReference type="Proteomes" id="UP000251314">
    <property type="component" value="Unassembled WGS sequence"/>
</dbReference>
<evidence type="ECO:0000313" key="4">
    <source>
        <dbReference type="EMBL" id="KAG2974965.1"/>
    </source>
</evidence>
<dbReference type="EMBL" id="RCMG01000498">
    <property type="protein sequence ID" value="KAG2853130.1"/>
    <property type="molecule type" value="Genomic_DNA"/>
</dbReference>
<proteinExistence type="predicted"/>
<dbReference type="AlphaFoldDB" id="A0A329SM73"/>
<dbReference type="EMBL" id="RCMI01000890">
    <property type="protein sequence ID" value="KAG2895122.1"/>
    <property type="molecule type" value="Genomic_DNA"/>
</dbReference>
<evidence type="ECO:0000313" key="5">
    <source>
        <dbReference type="EMBL" id="KAG3216847.1"/>
    </source>
</evidence>
<sequence length="195" mass="21905">MRRFDGIYHNEKCDGAEPSELSKFLPFVYTPEGTQALLDALALAEKILLPFCVNNGEGKNMFAPVVGLLAEGNETFYTKEAVIRAMSRAYDKSGSRFFYNFSVKRGYARADFIDEHWDTIEGSTCAHCDNLPHGQDGNTGRIAHSMKWKPKAIARIRANCESVYRPLKAAMKKELQFVRHNPQPAELVNLSSLKA</sequence>
<dbReference type="Proteomes" id="UP000736787">
    <property type="component" value="Unassembled WGS sequence"/>
</dbReference>
<dbReference type="Proteomes" id="UP000774804">
    <property type="component" value="Unassembled WGS sequence"/>
</dbReference>
<dbReference type="EMBL" id="MJFZ01000104">
    <property type="protein sequence ID" value="RAW37775.1"/>
    <property type="molecule type" value="Genomic_DNA"/>
</dbReference>
<name>A0A329SM73_9STRA</name>
<dbReference type="Proteomes" id="UP000697107">
    <property type="component" value="Unassembled WGS sequence"/>
</dbReference>
<dbReference type="EMBL" id="RCML01000512">
    <property type="protein sequence ID" value="KAG2974965.1"/>
    <property type="molecule type" value="Genomic_DNA"/>
</dbReference>
<evidence type="ECO:0000313" key="7">
    <source>
        <dbReference type="Proteomes" id="UP000251314"/>
    </source>
</evidence>
<accession>A0A329SM73</accession>
<dbReference type="Proteomes" id="UP000735874">
    <property type="component" value="Unassembled WGS sequence"/>
</dbReference>
<keyword evidence="7" id="KW-1185">Reference proteome</keyword>
<organism evidence="6 7">
    <name type="scientific">Phytophthora cactorum</name>
    <dbReference type="NCBI Taxonomy" id="29920"/>
    <lineage>
        <taxon>Eukaryota</taxon>
        <taxon>Sar</taxon>
        <taxon>Stramenopiles</taxon>
        <taxon>Oomycota</taxon>
        <taxon>Peronosporomycetes</taxon>
        <taxon>Peronosporales</taxon>
        <taxon>Peronosporaceae</taxon>
        <taxon>Phytophthora</taxon>
    </lineage>
</organism>
<gene>
    <name evidence="6" type="ORF">PC110_g5979</name>
    <name evidence="1" type="ORF">PC113_g14426</name>
    <name evidence="2" type="ORF">PC115_g17943</name>
    <name evidence="3" type="ORF">PC117_g12880</name>
    <name evidence="4" type="ORF">PC118_g14224</name>
    <name evidence="5" type="ORF">PC129_g12304</name>
</gene>
<comment type="caution">
    <text evidence="6">The sequence shown here is derived from an EMBL/GenBank/DDBJ whole genome shotgun (WGS) entry which is preliminary data.</text>
</comment>
<evidence type="ECO:0000313" key="1">
    <source>
        <dbReference type="EMBL" id="KAG2853130.1"/>
    </source>
</evidence>
<dbReference type="EMBL" id="RCMK01000363">
    <property type="protein sequence ID" value="KAG2933414.1"/>
    <property type="molecule type" value="Genomic_DNA"/>
</dbReference>
<evidence type="ECO:0000313" key="2">
    <source>
        <dbReference type="EMBL" id="KAG2895122.1"/>
    </source>
</evidence>